<feature type="compositionally biased region" description="Low complexity" evidence="1">
    <location>
        <begin position="1"/>
        <end position="18"/>
    </location>
</feature>
<gene>
    <name evidence="2" type="ORF">PAUS00366_LOCUS5072</name>
</gene>
<feature type="compositionally biased region" description="Basic residues" evidence="1">
    <location>
        <begin position="183"/>
        <end position="193"/>
    </location>
</feature>
<protein>
    <submittedName>
        <fullName evidence="2">Uncharacterized protein</fullName>
    </submittedName>
</protein>
<feature type="compositionally biased region" description="Basic residues" evidence="1">
    <location>
        <begin position="302"/>
        <end position="314"/>
    </location>
</feature>
<organism evidence="2">
    <name type="scientific">Pseudo-nitzschia australis</name>
    <dbReference type="NCBI Taxonomy" id="44445"/>
    <lineage>
        <taxon>Eukaryota</taxon>
        <taxon>Sar</taxon>
        <taxon>Stramenopiles</taxon>
        <taxon>Ochrophyta</taxon>
        <taxon>Bacillariophyta</taxon>
        <taxon>Bacillariophyceae</taxon>
        <taxon>Bacillariophycidae</taxon>
        <taxon>Bacillariales</taxon>
        <taxon>Bacillariaceae</taxon>
        <taxon>Pseudo-nitzschia</taxon>
    </lineage>
</organism>
<evidence type="ECO:0000313" key="2">
    <source>
        <dbReference type="EMBL" id="CAE0712320.1"/>
    </source>
</evidence>
<evidence type="ECO:0000256" key="1">
    <source>
        <dbReference type="SAM" id="MobiDB-lite"/>
    </source>
</evidence>
<name>A0A7S4AE27_9STRA</name>
<dbReference type="AlphaFoldDB" id="A0A7S4AE27"/>
<feature type="region of interest" description="Disordered" evidence="1">
    <location>
        <begin position="289"/>
        <end position="314"/>
    </location>
</feature>
<proteinExistence type="predicted"/>
<dbReference type="EMBL" id="HBIX01006421">
    <property type="protein sequence ID" value="CAE0712320.1"/>
    <property type="molecule type" value="Transcribed_RNA"/>
</dbReference>
<sequence>MGLLSELSKSGTSSASSSQNEKKRILGGGEEDVPGLVSASESTTEPEQNTKPTISEPLGAAFLTTTVETIKRKQKQPTAVRNIHETKDSLPSSKPTATSSLRATTNQAASASISGPSTTSTVAPPPLPPRAQAASFLRRTAAPVVRVATTHNSVSGNAPLSLVYNDRATQNNINSHHQIQQQPKKKKKQLSRKRQMEQMLRAGKLDEVEGDHDVQGIAHIYHQQGEHGAAMASSSSSNVRVVPTSSYDATTGSTARSTSVTGRQKTSNQLNSLLANAASLESHRAQNPQFHSMGGVGGTKQGSHRATAKRKYGW</sequence>
<feature type="region of interest" description="Disordered" evidence="1">
    <location>
        <begin position="243"/>
        <end position="266"/>
    </location>
</feature>
<feature type="compositionally biased region" description="Polar residues" evidence="1">
    <location>
        <begin position="89"/>
        <end position="113"/>
    </location>
</feature>
<reference evidence="2" key="1">
    <citation type="submission" date="2021-01" db="EMBL/GenBank/DDBJ databases">
        <authorList>
            <person name="Corre E."/>
            <person name="Pelletier E."/>
            <person name="Niang G."/>
            <person name="Scheremetjew M."/>
            <person name="Finn R."/>
            <person name="Kale V."/>
            <person name="Holt S."/>
            <person name="Cochrane G."/>
            <person name="Meng A."/>
            <person name="Brown T."/>
            <person name="Cohen L."/>
        </authorList>
    </citation>
    <scope>NUCLEOTIDE SEQUENCE</scope>
    <source>
        <strain evidence="2">10249 10 AB</strain>
    </source>
</reference>
<feature type="region of interest" description="Disordered" evidence="1">
    <location>
        <begin position="173"/>
        <end position="196"/>
    </location>
</feature>
<feature type="region of interest" description="Disordered" evidence="1">
    <location>
        <begin position="1"/>
        <end position="130"/>
    </location>
</feature>
<accession>A0A7S4AE27</accession>
<feature type="compositionally biased region" description="Low complexity" evidence="1">
    <location>
        <begin position="173"/>
        <end position="182"/>
    </location>
</feature>
<feature type="compositionally biased region" description="Polar residues" evidence="1">
    <location>
        <begin position="39"/>
        <end position="53"/>
    </location>
</feature>